<evidence type="ECO:0000313" key="4">
    <source>
        <dbReference type="Proteomes" id="UP000535838"/>
    </source>
</evidence>
<evidence type="ECO:0000259" key="2">
    <source>
        <dbReference type="SMART" id="SM00287"/>
    </source>
</evidence>
<accession>A0A841SS95</accession>
<dbReference type="Pfam" id="PF08239">
    <property type="entry name" value="SH3_3"/>
    <property type="match status" value="1"/>
</dbReference>
<dbReference type="Gene3D" id="2.30.30.40">
    <property type="entry name" value="SH3 Domains"/>
    <property type="match status" value="1"/>
</dbReference>
<protein>
    <submittedName>
        <fullName evidence="3">Glucosaminidase domain-containing protein</fullName>
    </submittedName>
</protein>
<keyword evidence="1" id="KW-1133">Transmembrane helix</keyword>
<dbReference type="InterPro" id="IPR003646">
    <property type="entry name" value="SH3-like_bac-type"/>
</dbReference>
<dbReference type="Gene3D" id="1.10.530.10">
    <property type="match status" value="1"/>
</dbReference>
<keyword evidence="1" id="KW-0472">Membrane</keyword>
<sequence>MLRSDTLKCYALARYATIILSSLLFLLFAWARPSDAEATNSAKPGTSSSLQAYVTTAGKLNVREFPNSKAKILKVVNKGTVLSVQATAAGGWLKLAGGGYINGKYAKLAKKKPDAPVKALSYSKSNFSASAAAIKATLPLSGVESVSGLTEEEIGFIFEDTDLQGHGLEEAILGIEDEYGINAYFTIAVMKLESGNGESRLAGSKNNLFGMSNGKGGYLRFKTKADSVRKFGELISENYIGEGYDTIEKISGKYCPPNKEWSSLVKNIIKRDRKLLEGASV</sequence>
<comment type="caution">
    <text evidence="3">The sequence shown here is derived from an EMBL/GenBank/DDBJ whole genome shotgun (WGS) entry which is preliminary data.</text>
</comment>
<organism evidence="3 4">
    <name type="scientific">Cohnella thailandensis</name>
    <dbReference type="NCBI Taxonomy" id="557557"/>
    <lineage>
        <taxon>Bacteria</taxon>
        <taxon>Bacillati</taxon>
        <taxon>Bacillota</taxon>
        <taxon>Bacilli</taxon>
        <taxon>Bacillales</taxon>
        <taxon>Paenibacillaceae</taxon>
        <taxon>Cohnella</taxon>
    </lineage>
</organism>
<dbReference type="GO" id="GO:0004040">
    <property type="term" value="F:amidase activity"/>
    <property type="evidence" value="ECO:0007669"/>
    <property type="project" value="InterPro"/>
</dbReference>
<name>A0A841SS95_9BACL</name>
<dbReference type="AlphaFoldDB" id="A0A841SS95"/>
<reference evidence="3 4" key="1">
    <citation type="submission" date="2020-08" db="EMBL/GenBank/DDBJ databases">
        <title>Cohnella phylogeny.</title>
        <authorList>
            <person name="Dunlap C."/>
        </authorList>
    </citation>
    <scope>NUCLEOTIDE SEQUENCE [LARGE SCALE GENOMIC DNA]</scope>
    <source>
        <strain evidence="3 4">DSM 25241</strain>
    </source>
</reference>
<evidence type="ECO:0000313" key="3">
    <source>
        <dbReference type="EMBL" id="MBB6632935.1"/>
    </source>
</evidence>
<gene>
    <name evidence="3" type="ORF">H7B67_02185</name>
</gene>
<keyword evidence="4" id="KW-1185">Reference proteome</keyword>
<feature type="domain" description="SH3b" evidence="2">
    <location>
        <begin position="49"/>
        <end position="109"/>
    </location>
</feature>
<evidence type="ECO:0000256" key="1">
    <source>
        <dbReference type="SAM" id="Phobius"/>
    </source>
</evidence>
<feature type="transmembrane region" description="Helical" evidence="1">
    <location>
        <begin position="12"/>
        <end position="31"/>
    </location>
</feature>
<proteinExistence type="predicted"/>
<dbReference type="Proteomes" id="UP000535838">
    <property type="component" value="Unassembled WGS sequence"/>
</dbReference>
<dbReference type="InterPro" id="IPR002901">
    <property type="entry name" value="MGlyc_endo_b_GlcNAc-like_dom"/>
</dbReference>
<keyword evidence="1" id="KW-0812">Transmembrane</keyword>
<dbReference type="RefSeq" id="WP_185118149.1">
    <property type="nucleotide sequence ID" value="NZ_JACJVQ010000002.1"/>
</dbReference>
<dbReference type="EMBL" id="JACJVQ010000002">
    <property type="protein sequence ID" value="MBB6632935.1"/>
    <property type="molecule type" value="Genomic_DNA"/>
</dbReference>
<dbReference type="SMART" id="SM00287">
    <property type="entry name" value="SH3b"/>
    <property type="match status" value="1"/>
</dbReference>
<dbReference type="Pfam" id="PF01832">
    <property type="entry name" value="Glucosaminidase"/>
    <property type="match status" value="1"/>
</dbReference>